<dbReference type="SUPFAM" id="SSF50729">
    <property type="entry name" value="PH domain-like"/>
    <property type="match status" value="1"/>
</dbReference>
<accession>A0A915DFQ6</accession>
<dbReference type="GO" id="GO:0031902">
    <property type="term" value="C:late endosome membrane"/>
    <property type="evidence" value="ECO:0007669"/>
    <property type="project" value="UniProtKB-UniRule"/>
</dbReference>
<comment type="similarity">
    <text evidence="1 7">Belongs to the VPS36 family.</text>
</comment>
<reference evidence="11" key="1">
    <citation type="submission" date="2022-11" db="UniProtKB">
        <authorList>
            <consortium name="WormBaseParasite"/>
        </authorList>
    </citation>
    <scope>IDENTIFICATION</scope>
</reference>
<dbReference type="GO" id="GO:0000814">
    <property type="term" value="C:ESCRT II complex"/>
    <property type="evidence" value="ECO:0007669"/>
    <property type="project" value="UniProtKB-UniRule"/>
</dbReference>
<dbReference type="InterPro" id="IPR011993">
    <property type="entry name" value="PH-like_dom_sf"/>
</dbReference>
<comment type="subunit">
    <text evidence="7">Component of the endosomal sorting complex required for transport II (ESCRT-II).</text>
</comment>
<keyword evidence="7" id="KW-0967">Endosome</keyword>
<organism evidence="10 11">
    <name type="scientific">Ditylenchus dipsaci</name>
    <dbReference type="NCBI Taxonomy" id="166011"/>
    <lineage>
        <taxon>Eukaryota</taxon>
        <taxon>Metazoa</taxon>
        <taxon>Ecdysozoa</taxon>
        <taxon>Nematoda</taxon>
        <taxon>Chromadorea</taxon>
        <taxon>Rhabditida</taxon>
        <taxon>Tylenchina</taxon>
        <taxon>Tylenchomorpha</taxon>
        <taxon>Sphaerularioidea</taxon>
        <taxon>Anguinidae</taxon>
        <taxon>Anguininae</taxon>
        <taxon>Ditylenchus</taxon>
    </lineage>
</organism>
<feature type="compositionally biased region" description="Low complexity" evidence="8">
    <location>
        <begin position="136"/>
        <end position="147"/>
    </location>
</feature>
<protein>
    <recommendedName>
        <fullName evidence="2 7">Vacuolar protein-sorting-associated protein 36</fullName>
    </recommendedName>
    <alternativeName>
        <fullName evidence="6 7">ESCRT-II complex subunit VPS36</fullName>
    </alternativeName>
</protein>
<comment type="function">
    <text evidence="7">Component of the ESCRT-II complex (endosomal sorting complex required for transport II), which is required for multivesicular body (MVB) formation and sorting of endosomal cargo proteins into MVBs.</text>
</comment>
<evidence type="ECO:0000256" key="5">
    <source>
        <dbReference type="ARBA" id="ARBA00022927"/>
    </source>
</evidence>
<dbReference type="PANTHER" id="PTHR13128">
    <property type="entry name" value="VACUOLAR PROTEIN-SORTING-ASSOCIATED PROTEIN 36"/>
    <property type="match status" value="1"/>
</dbReference>
<dbReference type="GO" id="GO:0032266">
    <property type="term" value="F:phosphatidylinositol-3-phosphate binding"/>
    <property type="evidence" value="ECO:0007669"/>
    <property type="project" value="UniProtKB-UniRule"/>
</dbReference>
<dbReference type="FunFam" id="1.10.10.10:FF:000416">
    <property type="entry name" value="Vacuolar protein-sorting-associated protein 36"/>
    <property type="match status" value="1"/>
</dbReference>
<sequence>MDRFSWYQAGETMEDILIQSGNVGLYDGDLKQSAFEQGTVSLTLQRVIWADSTTPDCRLILHHSLVEKIDKQNKTMFGKGGKIIATVKPVPAGQPPGPVAASGFHSLRFVFRNGGEEEFYKRYLEALSRQTWKRTSSSSSSAGSRNSHMTNMHNTSGSGGSASGRNVGILGIEKRLAEQHQKAHESISQAFEDMSKLMEQAREMVNLSKNITERIRLKQGEITDDETIKFKSYLLSLGVSDPVTKSSFGTGAVYFEKLAQELTSVLLQPITDCGGTMTLPEAFCRINRARGVELLSPEDLLNACQKLDKIDSPLGLFTFESGVTVIQLRDTNPELITDEISQVVESLGSADAAQLAKVSGVSLVLATERLRAAEAQSKICRDDSIEGLVFYPNKFLSPPLEPNPPA</sequence>
<evidence type="ECO:0000256" key="1">
    <source>
        <dbReference type="ARBA" id="ARBA00009697"/>
    </source>
</evidence>
<keyword evidence="5 7" id="KW-0653">Protein transport</keyword>
<name>A0A915DFQ6_9BILA</name>
<dbReference type="PANTHER" id="PTHR13128:SF12">
    <property type="entry name" value="VACUOLAR PROTEIN-SORTING-ASSOCIATED PROTEIN 36"/>
    <property type="match status" value="1"/>
</dbReference>
<evidence type="ECO:0000256" key="2">
    <source>
        <dbReference type="ARBA" id="ARBA00017953"/>
    </source>
</evidence>
<comment type="subcellular location">
    <subcellularLocation>
        <location evidence="7">Cytoplasm</location>
    </subcellularLocation>
    <subcellularLocation>
        <location evidence="7">Endosome</location>
    </subcellularLocation>
</comment>
<dbReference type="InterPro" id="IPR040608">
    <property type="entry name" value="Snf8/Vps36"/>
</dbReference>
<dbReference type="WBParaSite" id="jg18973">
    <property type="protein sequence ID" value="jg18973"/>
    <property type="gene ID" value="jg18973"/>
</dbReference>
<dbReference type="Gene3D" id="2.30.29.30">
    <property type="entry name" value="Pleckstrin-homology domain (PH domain)/Phosphotyrosine-binding domain (PTB)"/>
    <property type="match status" value="1"/>
</dbReference>
<feature type="domain" description="GLUE N-terminal" evidence="9">
    <location>
        <begin position="1"/>
        <end position="139"/>
    </location>
</feature>
<dbReference type="AlphaFoldDB" id="A0A915DFQ6"/>
<dbReference type="SUPFAM" id="SSF46785">
    <property type="entry name" value="Winged helix' DNA-binding domain"/>
    <property type="match status" value="2"/>
</dbReference>
<evidence type="ECO:0000313" key="11">
    <source>
        <dbReference type="WBParaSite" id="jg18973"/>
    </source>
</evidence>
<evidence type="ECO:0000256" key="8">
    <source>
        <dbReference type="SAM" id="MobiDB-lite"/>
    </source>
</evidence>
<dbReference type="InterPro" id="IPR036390">
    <property type="entry name" value="WH_DNA-bd_sf"/>
</dbReference>
<dbReference type="Pfam" id="PF11605">
    <property type="entry name" value="Vps36_ESCRT-II"/>
    <property type="match status" value="1"/>
</dbReference>
<evidence type="ECO:0000313" key="10">
    <source>
        <dbReference type="Proteomes" id="UP000887574"/>
    </source>
</evidence>
<dbReference type="FunFam" id="2.30.29.30:FF:000600">
    <property type="entry name" value="CRE-TAG-318 protein"/>
    <property type="match status" value="1"/>
</dbReference>
<keyword evidence="10" id="KW-1185">Reference proteome</keyword>
<keyword evidence="3 7" id="KW-0813">Transport</keyword>
<proteinExistence type="inferred from homology"/>
<dbReference type="InterPro" id="IPR036388">
    <property type="entry name" value="WH-like_DNA-bd_sf"/>
</dbReference>
<dbReference type="GO" id="GO:0043130">
    <property type="term" value="F:ubiquitin binding"/>
    <property type="evidence" value="ECO:0007669"/>
    <property type="project" value="UniProtKB-UniRule"/>
</dbReference>
<dbReference type="InterPro" id="IPR037855">
    <property type="entry name" value="Vps36"/>
</dbReference>
<evidence type="ECO:0000256" key="4">
    <source>
        <dbReference type="ARBA" id="ARBA00022490"/>
    </source>
</evidence>
<dbReference type="Pfam" id="PF04157">
    <property type="entry name" value="EAP30"/>
    <property type="match status" value="1"/>
</dbReference>
<dbReference type="PROSITE" id="PS51495">
    <property type="entry name" value="GLUE"/>
    <property type="match status" value="1"/>
</dbReference>
<dbReference type="Proteomes" id="UP000887574">
    <property type="component" value="Unplaced"/>
</dbReference>
<evidence type="ECO:0000256" key="3">
    <source>
        <dbReference type="ARBA" id="ARBA00022448"/>
    </source>
</evidence>
<feature type="region of interest" description="Disordered" evidence="8">
    <location>
        <begin position="134"/>
        <end position="164"/>
    </location>
</feature>
<dbReference type="InterPro" id="IPR021648">
    <property type="entry name" value="GLUE_dom"/>
</dbReference>
<evidence type="ECO:0000256" key="7">
    <source>
        <dbReference type="RuleBase" id="RU367095"/>
    </source>
</evidence>
<dbReference type="GO" id="GO:0043328">
    <property type="term" value="P:protein transport to vacuole involved in ubiquitin-dependent protein catabolic process via the multivesicular body sorting pathway"/>
    <property type="evidence" value="ECO:0007669"/>
    <property type="project" value="UniProtKB-UniRule"/>
</dbReference>
<dbReference type="Gene3D" id="1.10.10.10">
    <property type="entry name" value="Winged helix-like DNA-binding domain superfamily/Winged helix DNA-binding domain"/>
    <property type="match status" value="2"/>
</dbReference>
<dbReference type="Gene3D" id="6.10.140.260">
    <property type="match status" value="1"/>
</dbReference>
<evidence type="ECO:0000259" key="9">
    <source>
        <dbReference type="PROSITE" id="PS51495"/>
    </source>
</evidence>
<evidence type="ECO:0000256" key="6">
    <source>
        <dbReference type="ARBA" id="ARBA00030114"/>
    </source>
</evidence>
<keyword evidence="4 7" id="KW-0963">Cytoplasm</keyword>